<accession>A0ACB7SLZ4</accession>
<proteinExistence type="predicted"/>
<protein>
    <submittedName>
        <fullName evidence="1">Uncharacterized protein</fullName>
    </submittedName>
</protein>
<reference evidence="1" key="1">
    <citation type="submission" date="2020-05" db="EMBL/GenBank/DDBJ databases">
        <title>Large-scale comparative analyses of tick genomes elucidate their genetic diversity and vector capacities.</title>
        <authorList>
            <person name="Jia N."/>
            <person name="Wang J."/>
            <person name="Shi W."/>
            <person name="Du L."/>
            <person name="Sun Y."/>
            <person name="Zhan W."/>
            <person name="Jiang J."/>
            <person name="Wang Q."/>
            <person name="Zhang B."/>
            <person name="Ji P."/>
            <person name="Sakyi L.B."/>
            <person name="Cui X."/>
            <person name="Yuan T."/>
            <person name="Jiang B."/>
            <person name="Yang W."/>
            <person name="Lam T.T.-Y."/>
            <person name="Chang Q."/>
            <person name="Ding S."/>
            <person name="Wang X."/>
            <person name="Zhu J."/>
            <person name="Ruan X."/>
            <person name="Zhao L."/>
            <person name="Wei J."/>
            <person name="Que T."/>
            <person name="Du C."/>
            <person name="Cheng J."/>
            <person name="Dai P."/>
            <person name="Han X."/>
            <person name="Huang E."/>
            <person name="Gao Y."/>
            <person name="Liu J."/>
            <person name="Shao H."/>
            <person name="Ye R."/>
            <person name="Li L."/>
            <person name="Wei W."/>
            <person name="Wang X."/>
            <person name="Wang C."/>
            <person name="Yang T."/>
            <person name="Huo Q."/>
            <person name="Li W."/>
            <person name="Guo W."/>
            <person name="Chen H."/>
            <person name="Zhou L."/>
            <person name="Ni X."/>
            <person name="Tian J."/>
            <person name="Zhou Y."/>
            <person name="Sheng Y."/>
            <person name="Liu T."/>
            <person name="Pan Y."/>
            <person name="Xia L."/>
            <person name="Li J."/>
            <person name="Zhao F."/>
            <person name="Cao W."/>
        </authorList>
    </citation>
    <scope>NUCLEOTIDE SEQUENCE</scope>
    <source>
        <strain evidence="1">Hyas-2018</strain>
    </source>
</reference>
<comment type="caution">
    <text evidence="1">The sequence shown here is derived from an EMBL/GenBank/DDBJ whole genome shotgun (WGS) entry which is preliminary data.</text>
</comment>
<keyword evidence="2" id="KW-1185">Reference proteome</keyword>
<name>A0ACB7SLZ4_HYAAI</name>
<evidence type="ECO:0000313" key="2">
    <source>
        <dbReference type="Proteomes" id="UP000821845"/>
    </source>
</evidence>
<organism evidence="1 2">
    <name type="scientific">Hyalomma asiaticum</name>
    <name type="common">Tick</name>
    <dbReference type="NCBI Taxonomy" id="266040"/>
    <lineage>
        <taxon>Eukaryota</taxon>
        <taxon>Metazoa</taxon>
        <taxon>Ecdysozoa</taxon>
        <taxon>Arthropoda</taxon>
        <taxon>Chelicerata</taxon>
        <taxon>Arachnida</taxon>
        <taxon>Acari</taxon>
        <taxon>Parasitiformes</taxon>
        <taxon>Ixodida</taxon>
        <taxon>Ixodoidea</taxon>
        <taxon>Ixodidae</taxon>
        <taxon>Hyalomminae</taxon>
        <taxon>Hyalomma</taxon>
    </lineage>
</organism>
<dbReference type="EMBL" id="CM023483">
    <property type="protein sequence ID" value="KAH6935051.1"/>
    <property type="molecule type" value="Genomic_DNA"/>
</dbReference>
<dbReference type="Proteomes" id="UP000821845">
    <property type="component" value="Chromosome 3"/>
</dbReference>
<gene>
    <name evidence="1" type="ORF">HPB50_003136</name>
</gene>
<sequence>MELRIGLDYVVEHPEYTRTLATAAASGNSDLRRQVWELLVALCVRGGEGSRRALSTLDQLATLRAQRTRLAALALAISRGTDDEVPPLLALANKALSGRDRARLRAELRARGSKVPAGLTSPPPEESGWPSGTSGPPETLQQAWTALSTRASGSSKREAYLLRALQRLLADDAWDTPVRQTKHSQTSLEALDRCGTGPATAVPAKAVATTAAVTQTNTATTVTASPADNGSNNRRCCSCRCHEPAPTEIKARATAGPAVNFAPPPGPNLSGPPPPPPPPLPTAPPPPMAPALPSAVTPLPSEPAPCLVQSWPQPGTKMRTLNWNKIPAQKVLAGGRKSLWRRIAESHTGGESPLDFAHLEGLFCQHQPSQPVTSSHATGSVGGGPSSGGAGGGGGAGSGSESRGHRDPASGRSGDEAPLRILDAQRSLQVGIFLKQLRGQADEAQLLDILGRGGGGGVSLGADKLHALQALLPTPESATALETALLEREPGQLAPPEAFLARILRLPDYRLRVESLLLQEELPTIVASLETSMTCLRNAAKEIQDCKALHEVLYMILVAGNFLNSGGYAGNAAGFQVMSLLKVAELRSNRPGVGFAYEGGYAGNAAGFQVMSLLKVAELRSNRPGVGLLHYVAQEAERAQVLGGSGHLGYDSVLPSLEAASRVSGDQVRADVSALAERLARLQADASRAAGRPSRDDAFLARTRALLELVQRELERLRRSLRTLEQARNDLAAFFCEDPASFQLEECCGVIATFWRSFRAADQENRRRSIAEPDGGQQRGPGDMPRLRTTDERGFTTSASSPDASPSNSLRRSFRRSRPSSSEMASDDQLFDFLRHGSDREDSLGRRASRREARRRWAAELSEDSTSRERVPSREIENAPSATTPREPATSSSPAVDAPSYTPRRSLAKTTSATSTSFTTPSTEFPKGVTRHDASSKPATLSPPPLTTPTSTAPLGVPESTTQVDFFRRTPTPVRRITPPSPVPAVPAAPTTTPTAQVSFVHSSSAPKRSAWPSPTSPPPTNLTTPPPTPHIASGVISSQPPQSLGSPPPRISPPLQLSRVTSPPLMTPPPRVTPPPRLTPPFGVATSPSCHTNNAWKHRAQKELKSVAIGEALHESHFSLDREVGTSTHDQWKYAGAADRVVSLSDNAPVSPLRDTLSEHWPAASHTVTAATRPVGRTATDQNEDAIGEPAHTWFTVAQLKNGRDTADEPRACYDSGEPAVHPAAGAALWWPTHVLAPHNDGQGKREVACRKGASGRPKQRPALAAHTPMEIRRNASILPPPNDEALQDRVA</sequence>
<evidence type="ECO:0000313" key="1">
    <source>
        <dbReference type="EMBL" id="KAH6935051.1"/>
    </source>
</evidence>